<reference evidence="3 4" key="1">
    <citation type="submission" date="2016-02" db="EMBL/GenBank/DDBJ databases">
        <title>Complete Genome of H5569, the type strain of the newly described species Haematospirillium jordaniae.</title>
        <authorList>
            <person name="Nicholson A.C."/>
            <person name="Humrighouse B.W."/>
            <person name="Loparov V."/>
            <person name="McQuiston J.R."/>
        </authorList>
    </citation>
    <scope>NUCLEOTIDE SEQUENCE [LARGE SCALE GENOMIC DNA]</scope>
    <source>
        <strain evidence="3 4">H5569</strain>
    </source>
</reference>
<dbReference type="PRINTS" id="PR01483">
    <property type="entry name" value="FASYNTHASE"/>
</dbReference>
<dbReference type="Proteomes" id="UP000076066">
    <property type="component" value="Chromosome"/>
</dbReference>
<dbReference type="GO" id="GO:0004312">
    <property type="term" value="F:fatty acid synthase activity"/>
    <property type="evidence" value="ECO:0007669"/>
    <property type="project" value="InterPro"/>
</dbReference>
<evidence type="ECO:0000259" key="2">
    <source>
        <dbReference type="Pfam" id="PF01575"/>
    </source>
</evidence>
<organism evidence="3 4">
    <name type="scientific">Haematospirillum jordaniae</name>
    <dbReference type="NCBI Taxonomy" id="1549855"/>
    <lineage>
        <taxon>Bacteria</taxon>
        <taxon>Pseudomonadati</taxon>
        <taxon>Pseudomonadota</taxon>
        <taxon>Alphaproteobacteria</taxon>
        <taxon>Rhodospirillales</taxon>
        <taxon>Novispirillaceae</taxon>
        <taxon>Haematospirillum</taxon>
    </lineage>
</organism>
<dbReference type="InterPro" id="IPR002539">
    <property type="entry name" value="MaoC-like_dom"/>
</dbReference>
<dbReference type="PANTHER" id="PTHR43437">
    <property type="entry name" value="HYDROXYACYL-THIOESTER DEHYDRATASE TYPE 2, MITOCHONDRIAL-RELATED"/>
    <property type="match status" value="1"/>
</dbReference>
<evidence type="ECO:0000313" key="4">
    <source>
        <dbReference type="Proteomes" id="UP000076066"/>
    </source>
</evidence>
<dbReference type="FunFam" id="3.10.129.10:FF:000042">
    <property type="entry name" value="MaoC domain protein dehydratase"/>
    <property type="match status" value="1"/>
</dbReference>
<dbReference type="KEGG" id="hjo:AY555_01840"/>
<dbReference type="InterPro" id="IPR029069">
    <property type="entry name" value="HotDog_dom_sf"/>
</dbReference>
<dbReference type="AlphaFoldDB" id="A0A143DC65"/>
<dbReference type="GO" id="GO:0006633">
    <property type="term" value="P:fatty acid biosynthetic process"/>
    <property type="evidence" value="ECO:0007669"/>
    <property type="project" value="InterPro"/>
</dbReference>
<dbReference type="GO" id="GO:0019171">
    <property type="term" value="F:(3R)-hydroxyacyl-[acyl-carrier-protein] dehydratase activity"/>
    <property type="evidence" value="ECO:0007669"/>
    <property type="project" value="TreeGrafter"/>
</dbReference>
<accession>A0A143DC65</accession>
<sequence length="154" mass="16739">MNSVVTGFAVDSPVHYFEDIIKGAYASFSKTVTEADMVLFAGISGDTNPIHINQEFAERTAFAGRIVHGMLSAGFISTVLGMKLPGPGAVYMSQTLNFRAPVRVGDTVTARAEVIDLIPEKRVVVLQTVCLVKEKVVLDGEARMTMPSRQRHAR</sequence>
<keyword evidence="4" id="KW-1185">Reference proteome</keyword>
<dbReference type="InterPro" id="IPR050965">
    <property type="entry name" value="UPF0336/Enoyl-CoA_hydratase"/>
</dbReference>
<protein>
    <submittedName>
        <fullName evidence="3">Dehydratase</fullName>
    </submittedName>
</protein>
<dbReference type="OrthoDB" id="9800237at2"/>
<dbReference type="EMBL" id="CP014525">
    <property type="protein sequence ID" value="AMW34120.1"/>
    <property type="molecule type" value="Genomic_DNA"/>
</dbReference>
<evidence type="ECO:0000256" key="1">
    <source>
        <dbReference type="ARBA" id="ARBA00023239"/>
    </source>
</evidence>
<dbReference type="STRING" id="1549855.AY555_01840"/>
<dbReference type="GeneID" id="53315897"/>
<dbReference type="SUPFAM" id="SSF54637">
    <property type="entry name" value="Thioesterase/thiol ester dehydrase-isomerase"/>
    <property type="match status" value="1"/>
</dbReference>
<dbReference type="RefSeq" id="WP_066132673.1">
    <property type="nucleotide sequence ID" value="NZ_CP014525.1"/>
</dbReference>
<dbReference type="Pfam" id="PF01575">
    <property type="entry name" value="MaoC_dehydratas"/>
    <property type="match status" value="1"/>
</dbReference>
<dbReference type="InterPro" id="IPR003965">
    <property type="entry name" value="Fatty_acid_synthase"/>
</dbReference>
<dbReference type="PANTHER" id="PTHR43437:SF3">
    <property type="entry name" value="HYDROXYACYL-THIOESTER DEHYDRATASE TYPE 2, MITOCHONDRIAL"/>
    <property type="match status" value="1"/>
</dbReference>
<gene>
    <name evidence="3" type="ORF">AY555_01840</name>
</gene>
<dbReference type="Gene3D" id="3.10.129.10">
    <property type="entry name" value="Hotdog Thioesterase"/>
    <property type="match status" value="1"/>
</dbReference>
<proteinExistence type="predicted"/>
<name>A0A143DC65_9PROT</name>
<dbReference type="CDD" id="cd03449">
    <property type="entry name" value="R_hydratase"/>
    <property type="match status" value="1"/>
</dbReference>
<evidence type="ECO:0000313" key="3">
    <source>
        <dbReference type="EMBL" id="AMW34120.1"/>
    </source>
</evidence>
<feature type="domain" description="MaoC-like" evidence="2">
    <location>
        <begin position="28"/>
        <end position="123"/>
    </location>
</feature>
<dbReference type="GO" id="GO:0005835">
    <property type="term" value="C:fatty acid synthase complex"/>
    <property type="evidence" value="ECO:0007669"/>
    <property type="project" value="InterPro"/>
</dbReference>
<keyword evidence="1" id="KW-0456">Lyase</keyword>